<evidence type="ECO:0000313" key="3">
    <source>
        <dbReference type="EMBL" id="WUP48665.1"/>
    </source>
</evidence>
<dbReference type="RefSeq" id="WP_120328228.1">
    <property type="nucleotide sequence ID" value="NZ_CP108084.1"/>
</dbReference>
<keyword evidence="5" id="KW-1185">Reference proteome</keyword>
<dbReference type="Pfam" id="PF12697">
    <property type="entry name" value="Abhydrolase_6"/>
    <property type="match status" value="1"/>
</dbReference>
<dbReference type="PANTHER" id="PTHR43433:SF5">
    <property type="entry name" value="AB HYDROLASE-1 DOMAIN-CONTAINING PROTEIN"/>
    <property type="match status" value="1"/>
</dbReference>
<protein>
    <submittedName>
        <fullName evidence="2">Alpha/beta hydrolase</fullName>
    </submittedName>
</protein>
<dbReference type="Gene3D" id="3.40.50.1820">
    <property type="entry name" value="alpha/beta hydrolase"/>
    <property type="match status" value="1"/>
</dbReference>
<dbReference type="OrthoDB" id="63519at2"/>
<dbReference type="SUPFAM" id="SSF53474">
    <property type="entry name" value="alpha/beta-Hydrolases"/>
    <property type="match status" value="1"/>
</dbReference>
<keyword evidence="2" id="KW-0378">Hydrolase</keyword>
<proteinExistence type="predicted"/>
<gene>
    <name evidence="2" type="ORF">D7I43_10425</name>
    <name evidence="3" type="ORF">OG994_24215</name>
</gene>
<evidence type="ECO:0000313" key="2">
    <source>
        <dbReference type="EMBL" id="RKF27462.1"/>
    </source>
</evidence>
<dbReference type="PANTHER" id="PTHR43433">
    <property type="entry name" value="HYDROLASE, ALPHA/BETA FOLD FAMILY PROTEIN"/>
    <property type="match status" value="1"/>
</dbReference>
<dbReference type="AlphaFoldDB" id="A0A420F3F6"/>
<evidence type="ECO:0000259" key="1">
    <source>
        <dbReference type="Pfam" id="PF12697"/>
    </source>
</evidence>
<organism evidence="2 4">
    <name type="scientific">Micromonospora globbae</name>
    <dbReference type="NCBI Taxonomy" id="1894969"/>
    <lineage>
        <taxon>Bacteria</taxon>
        <taxon>Bacillati</taxon>
        <taxon>Actinomycetota</taxon>
        <taxon>Actinomycetes</taxon>
        <taxon>Micromonosporales</taxon>
        <taxon>Micromonosporaceae</taxon>
        <taxon>Micromonospora</taxon>
    </lineage>
</organism>
<evidence type="ECO:0000313" key="5">
    <source>
        <dbReference type="Proteomes" id="UP001432190"/>
    </source>
</evidence>
<reference evidence="3" key="2">
    <citation type="submission" date="2022-10" db="EMBL/GenBank/DDBJ databases">
        <title>The complete genomes of actinobacterial strains from the NBC collection.</title>
        <authorList>
            <person name="Joergensen T.S."/>
            <person name="Alvarez Arevalo M."/>
            <person name="Sterndorff E.B."/>
            <person name="Faurdal D."/>
            <person name="Vuksanovic O."/>
            <person name="Mourched A.-S."/>
            <person name="Charusanti P."/>
            <person name="Shaw S."/>
            <person name="Blin K."/>
            <person name="Weber T."/>
        </authorList>
    </citation>
    <scope>NUCLEOTIDE SEQUENCE</scope>
    <source>
        <strain evidence="3">NBC_00256</strain>
    </source>
</reference>
<dbReference type="Proteomes" id="UP000285744">
    <property type="component" value="Unassembled WGS sequence"/>
</dbReference>
<name>A0A420F3F6_9ACTN</name>
<evidence type="ECO:0000313" key="4">
    <source>
        <dbReference type="Proteomes" id="UP000285744"/>
    </source>
</evidence>
<sequence>MTETVVSRDGTALAVDTSGQGAPVILVGGAFNDRSTVAALGAELASGFTVVTYDRRRRGASDDRADDYLVANEVDDLAAVIRHVGGRASVFGHSSGAVLVLEGAMRGLPIDRVAVYEPSYCADESLPRPPADVYDRLRALVAAGDDDGAVELFLGEVVGVPTEAIAGMRAGEGWSFLVDKAPSLPYDVLVSTPWQLLPRDRIAGVAVPVLAVYGDRTAPGLAAATRAVAETAPDAELVVMAGEDHAVLQRPAALAGILAKFLG</sequence>
<dbReference type="EMBL" id="CP108084">
    <property type="protein sequence ID" value="WUP48665.1"/>
    <property type="molecule type" value="Genomic_DNA"/>
</dbReference>
<dbReference type="Proteomes" id="UP001432190">
    <property type="component" value="Chromosome"/>
</dbReference>
<dbReference type="InterPro" id="IPR050471">
    <property type="entry name" value="AB_hydrolase"/>
</dbReference>
<feature type="domain" description="AB hydrolase-1" evidence="1">
    <location>
        <begin position="24"/>
        <end position="255"/>
    </location>
</feature>
<accession>A0A420F3F6</accession>
<dbReference type="InterPro" id="IPR029058">
    <property type="entry name" value="AB_hydrolase_fold"/>
</dbReference>
<dbReference type="InterPro" id="IPR000073">
    <property type="entry name" value="AB_hydrolase_1"/>
</dbReference>
<dbReference type="GO" id="GO:0016787">
    <property type="term" value="F:hydrolase activity"/>
    <property type="evidence" value="ECO:0007669"/>
    <property type="project" value="UniProtKB-KW"/>
</dbReference>
<dbReference type="EMBL" id="RAQQ01000006">
    <property type="protein sequence ID" value="RKF27462.1"/>
    <property type="molecule type" value="Genomic_DNA"/>
</dbReference>
<reference evidence="2 4" key="1">
    <citation type="journal article" date="2018" name="Int. J. Syst. Evol. Microbiol.">
        <title>Micromonospora globbae sp. nov., an endophytic actinomycete isolated from roots of Globba winitii C. H. Wright.</title>
        <authorList>
            <person name="Kuncharoen N."/>
            <person name="Pittayakhajonwut P."/>
            <person name="Tanasupawat S."/>
        </authorList>
    </citation>
    <scope>NUCLEOTIDE SEQUENCE [LARGE SCALE GENOMIC DNA]</scope>
    <source>
        <strain evidence="2 4">WPS1-2</strain>
    </source>
</reference>